<accession>A0ABU7DGU2</accession>
<proteinExistence type="predicted"/>
<evidence type="ECO:0000313" key="1">
    <source>
        <dbReference type="EMBL" id="MED6274332.1"/>
    </source>
</evidence>
<keyword evidence="2" id="KW-1185">Reference proteome</keyword>
<dbReference type="EMBL" id="JAHUTJ010025778">
    <property type="protein sequence ID" value="MED6274332.1"/>
    <property type="molecule type" value="Genomic_DNA"/>
</dbReference>
<gene>
    <name evidence="1" type="ORF">CHARACLAT_015327</name>
</gene>
<comment type="caution">
    <text evidence="1">The sequence shown here is derived from an EMBL/GenBank/DDBJ whole genome shotgun (WGS) entry which is preliminary data.</text>
</comment>
<organism evidence="1 2">
    <name type="scientific">Characodon lateralis</name>
    <dbReference type="NCBI Taxonomy" id="208331"/>
    <lineage>
        <taxon>Eukaryota</taxon>
        <taxon>Metazoa</taxon>
        <taxon>Chordata</taxon>
        <taxon>Craniata</taxon>
        <taxon>Vertebrata</taxon>
        <taxon>Euteleostomi</taxon>
        <taxon>Actinopterygii</taxon>
        <taxon>Neopterygii</taxon>
        <taxon>Teleostei</taxon>
        <taxon>Neoteleostei</taxon>
        <taxon>Acanthomorphata</taxon>
        <taxon>Ovalentaria</taxon>
        <taxon>Atherinomorphae</taxon>
        <taxon>Cyprinodontiformes</taxon>
        <taxon>Goodeidae</taxon>
        <taxon>Characodon</taxon>
    </lineage>
</organism>
<reference evidence="1 2" key="1">
    <citation type="submission" date="2021-06" db="EMBL/GenBank/DDBJ databases">
        <authorList>
            <person name="Palmer J.M."/>
        </authorList>
    </citation>
    <scope>NUCLEOTIDE SEQUENCE [LARGE SCALE GENOMIC DNA]</scope>
    <source>
        <strain evidence="1 2">CL_MEX2019</strain>
        <tissue evidence="1">Muscle</tissue>
    </source>
</reference>
<protein>
    <submittedName>
        <fullName evidence="1">Uncharacterized protein</fullName>
    </submittedName>
</protein>
<evidence type="ECO:0000313" key="2">
    <source>
        <dbReference type="Proteomes" id="UP001352852"/>
    </source>
</evidence>
<sequence length="81" mass="8952">MSSSYLTPVRHHWSRDPETLDQLHAYLLLIFKQRAGVISGCWASDKQVTRIWPGCFTKSLGHNLACLGAALMGPLSLNLAT</sequence>
<name>A0ABU7DGU2_9TELE</name>
<dbReference type="Proteomes" id="UP001352852">
    <property type="component" value="Unassembled WGS sequence"/>
</dbReference>